<evidence type="ECO:0000313" key="4">
    <source>
        <dbReference type="EMBL" id="KGO85120.1"/>
    </source>
</evidence>
<feature type="chain" id="PRO_5002002921" description="Secretion system C-terminal sorting domain-containing protein" evidence="2">
    <location>
        <begin position="21"/>
        <end position="421"/>
    </location>
</feature>
<evidence type="ECO:0000256" key="2">
    <source>
        <dbReference type="SAM" id="SignalP"/>
    </source>
</evidence>
<dbReference type="eggNOG" id="COG4935">
    <property type="taxonomic scope" value="Bacteria"/>
</dbReference>
<dbReference type="Gene3D" id="2.60.120.380">
    <property type="match status" value="1"/>
</dbReference>
<dbReference type="STRING" id="1121895.GCA_000378485_03844"/>
<reference evidence="4 5" key="1">
    <citation type="submission" date="2013-09" db="EMBL/GenBank/DDBJ databases">
        <authorList>
            <person name="Zeng Z."/>
            <person name="Chen C."/>
        </authorList>
    </citation>
    <scope>NUCLEOTIDE SEQUENCE [LARGE SCALE GENOMIC DNA]</scope>
    <source>
        <strain evidence="4 5">WB 3.3-2</strain>
    </source>
</reference>
<proteinExistence type="predicted"/>
<dbReference type="NCBIfam" id="TIGR04183">
    <property type="entry name" value="Por_Secre_tail"/>
    <property type="match status" value="1"/>
</dbReference>
<feature type="domain" description="Secretion system C-terminal sorting" evidence="3">
    <location>
        <begin position="349"/>
        <end position="419"/>
    </location>
</feature>
<comment type="caution">
    <text evidence="4">The sequence shown here is derived from an EMBL/GenBank/DDBJ whole genome shotgun (WGS) entry which is preliminary data.</text>
</comment>
<accession>A0A0A2MA16</accession>
<sequence length="421" mass="44598">MKKRLLLAGMLLGSFITANAQDSCDTATSIEAAGGSYTVTEIAGEYPETGCWTAAADNAVWFAVTASANGAYRVNTNLPANEGGDTRVAIYSGECGALQCWNAADDVYYVSDDDYNGLTDFQFPVLAGDTYYIVFDNQWDDAGFDFEVSFLEPGCTTTALNEDWTNSASYYFCWSRIDINGDENGWSYLDTFDLGGEDAAVDKVVGIYSPEADANDDFLISGGVGLTAGTEYTLNVVYNAADLQSNTTPPVPFPANESYEVYVLTLDADGFNPVALIGEETGITQGGDGSDLLGEASTGSYAFTPEDDGEYYFGLRSTSEAGSGLLLVFNVTLDGLLGTGSQTISNFAVFPNPTSNVVNVNANNALVNGVNFADLNGRVVKTAKFDGVAEAQVNVSDLASGVYMMSISSDKGTTVKKIVKN</sequence>
<dbReference type="Gene3D" id="2.60.120.200">
    <property type="match status" value="1"/>
</dbReference>
<evidence type="ECO:0000256" key="1">
    <source>
        <dbReference type="ARBA" id="ARBA00022729"/>
    </source>
</evidence>
<gene>
    <name evidence="4" type="ORF">Q765_17875</name>
</gene>
<dbReference type="InterPro" id="IPR026444">
    <property type="entry name" value="Secre_tail"/>
</dbReference>
<protein>
    <recommendedName>
        <fullName evidence="3">Secretion system C-terminal sorting domain-containing protein</fullName>
    </recommendedName>
</protein>
<dbReference type="RefSeq" id="WP_020215023.1">
    <property type="nucleotide sequence ID" value="NZ_JRLX01000027.1"/>
</dbReference>
<keyword evidence="1 2" id="KW-0732">Signal</keyword>
<dbReference type="Proteomes" id="UP000030152">
    <property type="component" value="Unassembled WGS sequence"/>
</dbReference>
<dbReference type="EMBL" id="JRLX01000027">
    <property type="protein sequence ID" value="KGO85120.1"/>
    <property type="molecule type" value="Genomic_DNA"/>
</dbReference>
<dbReference type="Pfam" id="PF18962">
    <property type="entry name" value="Por_Secre_tail"/>
    <property type="match status" value="1"/>
</dbReference>
<evidence type="ECO:0000259" key="3">
    <source>
        <dbReference type="Pfam" id="PF18962"/>
    </source>
</evidence>
<keyword evidence="5" id="KW-1185">Reference proteome</keyword>
<dbReference type="AlphaFoldDB" id="A0A0A2MA16"/>
<evidence type="ECO:0000313" key="5">
    <source>
        <dbReference type="Proteomes" id="UP000030152"/>
    </source>
</evidence>
<feature type="signal peptide" evidence="2">
    <location>
        <begin position="1"/>
        <end position="20"/>
    </location>
</feature>
<organism evidence="4 5">
    <name type="scientific">Flavobacterium rivuli WB 3.3-2 = DSM 21788</name>
    <dbReference type="NCBI Taxonomy" id="1121895"/>
    <lineage>
        <taxon>Bacteria</taxon>
        <taxon>Pseudomonadati</taxon>
        <taxon>Bacteroidota</taxon>
        <taxon>Flavobacteriia</taxon>
        <taxon>Flavobacteriales</taxon>
        <taxon>Flavobacteriaceae</taxon>
        <taxon>Flavobacterium</taxon>
    </lineage>
</organism>
<name>A0A0A2MA16_9FLAO</name>